<organism evidence="1 2">
    <name type="scientific">Microvirga aerophila</name>
    <dbReference type="NCBI Taxonomy" id="670291"/>
    <lineage>
        <taxon>Bacteria</taxon>
        <taxon>Pseudomonadati</taxon>
        <taxon>Pseudomonadota</taxon>
        <taxon>Alphaproteobacteria</taxon>
        <taxon>Hyphomicrobiales</taxon>
        <taxon>Methylobacteriaceae</taxon>
        <taxon>Microvirga</taxon>
    </lineage>
</organism>
<gene>
    <name evidence="1" type="ORF">MAE02_71240</name>
</gene>
<sequence>MAASTARIRFQAVRNDGGIDLRIGTDNRTVVVLKLTASELEALVRVIDDVLNNEENGAAGEEE</sequence>
<dbReference type="EMBL" id="BJYU01000529">
    <property type="protein sequence ID" value="GEO19428.1"/>
    <property type="molecule type" value="Genomic_DNA"/>
</dbReference>
<proteinExistence type="predicted"/>
<evidence type="ECO:0000313" key="1">
    <source>
        <dbReference type="EMBL" id="GEO19428.1"/>
    </source>
</evidence>
<keyword evidence="2" id="KW-1185">Reference proteome</keyword>
<reference evidence="1 2" key="1">
    <citation type="submission" date="2019-07" db="EMBL/GenBank/DDBJ databases">
        <title>Whole genome shotgun sequence of Microvirga aerophila NBRC 106136.</title>
        <authorList>
            <person name="Hosoyama A."/>
            <person name="Uohara A."/>
            <person name="Ohji S."/>
            <person name="Ichikawa N."/>
        </authorList>
    </citation>
    <scope>NUCLEOTIDE SEQUENCE [LARGE SCALE GENOMIC DNA]</scope>
    <source>
        <strain evidence="1 2">NBRC 106136</strain>
    </source>
</reference>
<dbReference type="RefSeq" id="WP_114189219.1">
    <property type="nucleotide sequence ID" value="NZ_BJYU01000529.1"/>
</dbReference>
<name>A0A512C5D7_9HYPH</name>
<accession>A0A512C5D7</accession>
<dbReference type="AlphaFoldDB" id="A0A512C5D7"/>
<protein>
    <submittedName>
        <fullName evidence="1">Uncharacterized protein</fullName>
    </submittedName>
</protein>
<dbReference type="Proteomes" id="UP000321085">
    <property type="component" value="Unassembled WGS sequence"/>
</dbReference>
<comment type="caution">
    <text evidence="1">The sequence shown here is derived from an EMBL/GenBank/DDBJ whole genome shotgun (WGS) entry which is preliminary data.</text>
</comment>
<evidence type="ECO:0000313" key="2">
    <source>
        <dbReference type="Proteomes" id="UP000321085"/>
    </source>
</evidence>